<dbReference type="Proteomes" id="UP000499080">
    <property type="component" value="Unassembled WGS sequence"/>
</dbReference>
<dbReference type="EMBL" id="BGPR01000234">
    <property type="protein sequence ID" value="GBM06801.1"/>
    <property type="molecule type" value="Genomic_DNA"/>
</dbReference>
<organism evidence="1 2">
    <name type="scientific">Araneus ventricosus</name>
    <name type="common">Orbweaver spider</name>
    <name type="synonym">Epeira ventricosa</name>
    <dbReference type="NCBI Taxonomy" id="182803"/>
    <lineage>
        <taxon>Eukaryota</taxon>
        <taxon>Metazoa</taxon>
        <taxon>Ecdysozoa</taxon>
        <taxon>Arthropoda</taxon>
        <taxon>Chelicerata</taxon>
        <taxon>Arachnida</taxon>
        <taxon>Araneae</taxon>
        <taxon>Araneomorphae</taxon>
        <taxon>Entelegynae</taxon>
        <taxon>Araneoidea</taxon>
        <taxon>Araneidae</taxon>
        <taxon>Araneus</taxon>
    </lineage>
</organism>
<comment type="caution">
    <text evidence="1">The sequence shown here is derived from an EMBL/GenBank/DDBJ whole genome shotgun (WGS) entry which is preliminary data.</text>
</comment>
<proteinExistence type="predicted"/>
<keyword evidence="2" id="KW-1185">Reference proteome</keyword>
<evidence type="ECO:0000313" key="1">
    <source>
        <dbReference type="EMBL" id="GBM06801.1"/>
    </source>
</evidence>
<evidence type="ECO:0000313" key="2">
    <source>
        <dbReference type="Proteomes" id="UP000499080"/>
    </source>
</evidence>
<name>A0A4Y2CQS3_ARAVE</name>
<reference evidence="1 2" key="1">
    <citation type="journal article" date="2019" name="Sci. Rep.">
        <title>Orb-weaving spider Araneus ventricosus genome elucidates the spidroin gene catalogue.</title>
        <authorList>
            <person name="Kono N."/>
            <person name="Nakamura H."/>
            <person name="Ohtoshi R."/>
            <person name="Moran D.A.P."/>
            <person name="Shinohara A."/>
            <person name="Yoshida Y."/>
            <person name="Fujiwara M."/>
            <person name="Mori M."/>
            <person name="Tomita M."/>
            <person name="Arakawa K."/>
        </authorList>
    </citation>
    <scope>NUCLEOTIDE SEQUENCE [LARGE SCALE GENOMIC DNA]</scope>
</reference>
<gene>
    <name evidence="1" type="ORF">AVEN_173569_1</name>
</gene>
<accession>A0A4Y2CQS3</accession>
<dbReference type="AlphaFoldDB" id="A0A4Y2CQS3"/>
<sequence>MVRIPETTSETLKEKTSNIWDDSCDDKNSREEFSTLKVASRIIYAAQRNRLGSVCSLVNIHKDIKANTEDAIDIINKKKSRKLATTI</sequence>
<protein>
    <submittedName>
        <fullName evidence="1">Uncharacterized protein</fullName>
    </submittedName>
</protein>